<evidence type="ECO:0000313" key="1">
    <source>
        <dbReference type="EMBL" id="KKS25034.1"/>
    </source>
</evidence>
<reference evidence="1 2" key="1">
    <citation type="journal article" date="2015" name="Nature">
        <title>rRNA introns, odd ribosomes, and small enigmatic genomes across a large radiation of phyla.</title>
        <authorList>
            <person name="Brown C.T."/>
            <person name="Hug L.A."/>
            <person name="Thomas B.C."/>
            <person name="Sharon I."/>
            <person name="Castelle C.J."/>
            <person name="Singh A."/>
            <person name="Wilkins M.J."/>
            <person name="Williams K.H."/>
            <person name="Banfield J.F."/>
        </authorList>
    </citation>
    <scope>NUCLEOTIDE SEQUENCE [LARGE SCALE GENOMIC DNA]</scope>
</reference>
<dbReference type="AlphaFoldDB" id="A0A0G0XJF8"/>
<accession>A0A0G0XJF8</accession>
<dbReference type="Proteomes" id="UP000033859">
    <property type="component" value="Unassembled WGS sequence"/>
</dbReference>
<name>A0A0G0XJF8_9BACT</name>
<proteinExistence type="predicted"/>
<gene>
    <name evidence="1" type="ORF">UU84_C0049G0011</name>
</gene>
<dbReference type="EMBL" id="LCCE01000049">
    <property type="protein sequence ID" value="KKS25034.1"/>
    <property type="molecule type" value="Genomic_DNA"/>
</dbReference>
<organism evidence="1 2">
    <name type="scientific">Candidatus Yanofskybacteria bacterium GW2011_GWC2_41_9</name>
    <dbReference type="NCBI Taxonomy" id="1619029"/>
    <lineage>
        <taxon>Bacteria</taxon>
        <taxon>Candidatus Yanofskyibacteriota</taxon>
    </lineage>
</organism>
<evidence type="ECO:0000313" key="2">
    <source>
        <dbReference type="Proteomes" id="UP000033859"/>
    </source>
</evidence>
<comment type="caution">
    <text evidence="1">The sequence shown here is derived from an EMBL/GenBank/DDBJ whole genome shotgun (WGS) entry which is preliminary data.</text>
</comment>
<sequence>MTRQHKTRLLAGFVLVEMGGIGPPSEIWLNGHLLS</sequence>
<protein>
    <submittedName>
        <fullName evidence="1">Uncharacterized protein</fullName>
    </submittedName>
</protein>